<comment type="subcellular location">
    <subcellularLocation>
        <location evidence="1">Endomembrane system</location>
        <topology evidence="1">Multi-pass membrane protein</topology>
    </subcellularLocation>
</comment>
<evidence type="ECO:0000256" key="2">
    <source>
        <dbReference type="ARBA" id="ARBA00022692"/>
    </source>
</evidence>
<evidence type="ECO:0000313" key="6">
    <source>
        <dbReference type="EMBL" id="BAL53966.1"/>
    </source>
</evidence>
<keyword evidence="3 5" id="KW-1133">Transmembrane helix</keyword>
<evidence type="ECO:0000256" key="4">
    <source>
        <dbReference type="ARBA" id="ARBA00023136"/>
    </source>
</evidence>
<dbReference type="Gene3D" id="1.20.120.1630">
    <property type="match status" value="1"/>
</dbReference>
<reference evidence="6" key="2">
    <citation type="journal article" date="2012" name="PLoS ONE">
        <title>A Deeply Branching Thermophilic Bacterium with an Ancient Acetyl-CoA Pathway Dominates a Subsurface Ecosystem.</title>
        <authorList>
            <person name="Takami H."/>
            <person name="Noguchi H."/>
            <person name="Takaki Y."/>
            <person name="Uchiyama I."/>
            <person name="Toyoda A."/>
            <person name="Nishi S."/>
            <person name="Chee G.-J."/>
            <person name="Arai W."/>
            <person name="Nunoura T."/>
            <person name="Itoh T."/>
            <person name="Hattori M."/>
            <person name="Takai K."/>
        </authorList>
    </citation>
    <scope>NUCLEOTIDE SEQUENCE</scope>
</reference>
<dbReference type="EMBL" id="AP011673">
    <property type="protein sequence ID" value="BAL53966.1"/>
    <property type="molecule type" value="Genomic_DNA"/>
</dbReference>
<evidence type="ECO:0008006" key="7">
    <source>
        <dbReference type="Google" id="ProtNLM"/>
    </source>
</evidence>
<protein>
    <recommendedName>
        <fullName evidence="7">Isoprenylcysteine carboxyl methyltransferase</fullName>
    </recommendedName>
</protein>
<reference evidence="6" key="1">
    <citation type="journal article" date="2005" name="Environ. Microbiol.">
        <title>Genetic and functional properties of uncultivated thermophilic crenarchaeotes from a subsurface gold mine as revealed by analysis of genome fragments.</title>
        <authorList>
            <person name="Nunoura T."/>
            <person name="Hirayama H."/>
            <person name="Takami H."/>
            <person name="Oida H."/>
            <person name="Nishi S."/>
            <person name="Shimamura S."/>
            <person name="Suzuki Y."/>
            <person name="Inagaki F."/>
            <person name="Takai K."/>
            <person name="Nealson K.H."/>
            <person name="Horikoshi K."/>
        </authorList>
    </citation>
    <scope>NUCLEOTIDE SEQUENCE</scope>
</reference>
<dbReference type="AlphaFoldDB" id="H5SCT0"/>
<dbReference type="InterPro" id="IPR007318">
    <property type="entry name" value="Phopholipid_MeTrfase"/>
</dbReference>
<name>H5SCT0_9BACT</name>
<evidence type="ECO:0000256" key="1">
    <source>
        <dbReference type="ARBA" id="ARBA00004127"/>
    </source>
</evidence>
<dbReference type="GO" id="GO:0012505">
    <property type="term" value="C:endomembrane system"/>
    <property type="evidence" value="ECO:0007669"/>
    <property type="project" value="UniProtKB-SubCell"/>
</dbReference>
<gene>
    <name evidence="6" type="ORF">HGMM_F11G08C03</name>
</gene>
<proteinExistence type="predicted"/>
<accession>H5SCT0</accession>
<feature type="transmembrane region" description="Helical" evidence="5">
    <location>
        <begin position="34"/>
        <end position="54"/>
    </location>
</feature>
<keyword evidence="4 5" id="KW-0472">Membrane</keyword>
<dbReference type="Pfam" id="PF04191">
    <property type="entry name" value="PEMT"/>
    <property type="match status" value="1"/>
</dbReference>
<keyword evidence="2 5" id="KW-0812">Transmembrane</keyword>
<evidence type="ECO:0000256" key="5">
    <source>
        <dbReference type="SAM" id="Phobius"/>
    </source>
</evidence>
<feature type="transmembrane region" description="Helical" evidence="5">
    <location>
        <begin position="61"/>
        <end position="82"/>
    </location>
</feature>
<evidence type="ECO:0000256" key="3">
    <source>
        <dbReference type="ARBA" id="ARBA00022989"/>
    </source>
</evidence>
<organism evidence="6">
    <name type="scientific">uncultured Planctomycetota bacterium</name>
    <dbReference type="NCBI Taxonomy" id="120965"/>
    <lineage>
        <taxon>Bacteria</taxon>
        <taxon>Pseudomonadati</taxon>
        <taxon>Planctomycetota</taxon>
        <taxon>environmental samples</taxon>
    </lineage>
</organism>
<sequence>MYSWIVLMAGLLTWYGFASRMRRSFRYADRWPPAKTILVLSGWLCTLTQLAILAWHLPITLAATVGALVLYGLANLLFWSALRTHGRDKPAFVFTEARPNSFRCTGPYRYIRHPLYTAYLLAWLAPPVATGQWWLFALTAWMALLYTLAAWQEERAFARSPFAADYQRYRSYTGMFWPRPKTLLTNLVTWFVDKRYAPRPASDAPGTCCLGPTMSTNQEQNCEPSRHHDAA</sequence>